<evidence type="ECO:0000313" key="11">
    <source>
        <dbReference type="EMBL" id="MBE9609964.1"/>
    </source>
</evidence>
<keyword evidence="11" id="KW-0282">Flagellum</keyword>
<comment type="subcellular location">
    <subcellularLocation>
        <location evidence="10">Cell membrane</location>
        <topology evidence="10">Multi-pass membrane protein</topology>
    </subcellularLocation>
    <subcellularLocation>
        <location evidence="10">Bacterial flagellum basal body</location>
    </subcellularLocation>
</comment>
<keyword evidence="7 10" id="KW-0472">Membrane</keyword>
<dbReference type="GO" id="GO:0005886">
    <property type="term" value="C:plasma membrane"/>
    <property type="evidence" value="ECO:0007669"/>
    <property type="project" value="UniProtKB-SubCell"/>
</dbReference>
<sequence>MLQLTDAQVNEWLALFWLPFLRIFGVLLTDPVFSMRVLPVRVRVGLGILLAILIATSLPVAPQAQPIVSPQGILFAVRELLIGVSLGYLMRIIFTGVEMAGHLVGLQMGLGFATLYDPLHSTNTPVLAQFYSLLTLLVFLALDGHLVVLRALLESFVTLPPGTASGSGALKTLAEYGSTIFRSGVMLSLPVLAALLITNLAIGVMTRAAPQLNVFAVGFPLTLGIGLVAMYLSLPYVAPFIDHMLGEFTRAGLLLLKGWGAR</sequence>
<dbReference type="PRINTS" id="PR00953">
    <property type="entry name" value="TYPE3IMRPROT"/>
</dbReference>
<dbReference type="EMBL" id="JADFUA010000006">
    <property type="protein sequence ID" value="MBE9609964.1"/>
    <property type="molecule type" value="Genomic_DNA"/>
</dbReference>
<keyword evidence="8 10" id="KW-0975">Bacterial flagellum</keyword>
<comment type="function">
    <text evidence="1 10">Role in flagellar biosynthesis.</text>
</comment>
<comment type="caution">
    <text evidence="11">The sequence shown here is derived from an EMBL/GenBank/DDBJ whole genome shotgun (WGS) entry which is preliminary data.</text>
</comment>
<accession>A0A8J7KB86</accession>
<evidence type="ECO:0000256" key="6">
    <source>
        <dbReference type="ARBA" id="ARBA00022989"/>
    </source>
</evidence>
<dbReference type="AlphaFoldDB" id="A0A8J7KB86"/>
<protein>
    <recommendedName>
        <fullName evidence="3 9">Flagellar biosynthetic protein FliR</fullName>
    </recommendedName>
</protein>
<keyword evidence="11" id="KW-0969">Cilium</keyword>
<comment type="similarity">
    <text evidence="2 10">Belongs to the FliR/MopE/SpaR family.</text>
</comment>
<evidence type="ECO:0000256" key="9">
    <source>
        <dbReference type="NCBIfam" id="TIGR01400"/>
    </source>
</evidence>
<dbReference type="GO" id="GO:0009425">
    <property type="term" value="C:bacterial-type flagellum basal body"/>
    <property type="evidence" value="ECO:0007669"/>
    <property type="project" value="UniProtKB-SubCell"/>
</dbReference>
<evidence type="ECO:0000256" key="7">
    <source>
        <dbReference type="ARBA" id="ARBA00023136"/>
    </source>
</evidence>
<evidence type="ECO:0000256" key="2">
    <source>
        <dbReference type="ARBA" id="ARBA00009772"/>
    </source>
</evidence>
<gene>
    <name evidence="11" type="primary">fliR</name>
    <name evidence="11" type="ORF">INR99_11480</name>
</gene>
<reference evidence="11 12" key="1">
    <citation type="submission" date="2020-10" db="EMBL/GenBank/DDBJ databases">
        <title>The genome sequence of Chitinilyticum litopenaei 4Y14.</title>
        <authorList>
            <person name="Liu Y."/>
        </authorList>
    </citation>
    <scope>NUCLEOTIDE SEQUENCE [LARGE SCALE GENOMIC DNA]</scope>
    <source>
        <strain evidence="11 12">4Y14</strain>
    </source>
</reference>
<feature type="transmembrane region" description="Helical" evidence="10">
    <location>
        <begin position="131"/>
        <end position="153"/>
    </location>
</feature>
<feature type="transmembrane region" description="Helical" evidence="10">
    <location>
        <begin position="40"/>
        <end position="61"/>
    </location>
</feature>
<dbReference type="PANTHER" id="PTHR30065:SF8">
    <property type="entry name" value="FLAGELLAR BIOSYNTHETIC PROTEIN FLIR"/>
    <property type="match status" value="1"/>
</dbReference>
<keyword evidence="11" id="KW-0966">Cell projection</keyword>
<feature type="transmembrane region" description="Helical" evidence="10">
    <location>
        <begin position="12"/>
        <end position="28"/>
    </location>
</feature>
<feature type="transmembrane region" description="Helical" evidence="10">
    <location>
        <begin position="214"/>
        <end position="234"/>
    </location>
</feature>
<dbReference type="Proteomes" id="UP000604481">
    <property type="component" value="Unassembled WGS sequence"/>
</dbReference>
<dbReference type="NCBIfam" id="TIGR01400">
    <property type="entry name" value="fliR"/>
    <property type="match status" value="1"/>
</dbReference>
<dbReference type="Pfam" id="PF01311">
    <property type="entry name" value="Bac_export_1"/>
    <property type="match status" value="1"/>
</dbReference>
<dbReference type="GO" id="GO:0044780">
    <property type="term" value="P:bacterial-type flagellum assembly"/>
    <property type="evidence" value="ECO:0007669"/>
    <property type="project" value="UniProtKB-UniRule"/>
</dbReference>
<feature type="transmembrane region" description="Helical" evidence="10">
    <location>
        <begin position="180"/>
        <end position="202"/>
    </location>
</feature>
<keyword evidence="4 10" id="KW-1003">Cell membrane</keyword>
<keyword evidence="12" id="KW-1185">Reference proteome</keyword>
<dbReference type="GO" id="GO:0006605">
    <property type="term" value="P:protein targeting"/>
    <property type="evidence" value="ECO:0007669"/>
    <property type="project" value="UniProtKB-UniRule"/>
</dbReference>
<name>A0A8J7KB86_9NEIS</name>
<dbReference type="PANTHER" id="PTHR30065">
    <property type="entry name" value="FLAGELLAR BIOSYNTHETIC PROTEIN FLIR"/>
    <property type="match status" value="1"/>
</dbReference>
<evidence type="ECO:0000256" key="5">
    <source>
        <dbReference type="ARBA" id="ARBA00022692"/>
    </source>
</evidence>
<evidence type="ECO:0000313" key="12">
    <source>
        <dbReference type="Proteomes" id="UP000604481"/>
    </source>
</evidence>
<evidence type="ECO:0000256" key="3">
    <source>
        <dbReference type="ARBA" id="ARBA00021717"/>
    </source>
</evidence>
<organism evidence="11 12">
    <name type="scientific">Chitinilyticum piscinae</name>
    <dbReference type="NCBI Taxonomy" id="2866724"/>
    <lineage>
        <taxon>Bacteria</taxon>
        <taxon>Pseudomonadati</taxon>
        <taxon>Pseudomonadota</taxon>
        <taxon>Betaproteobacteria</taxon>
        <taxon>Neisseriales</taxon>
        <taxon>Chitinibacteraceae</taxon>
        <taxon>Chitinilyticum</taxon>
    </lineage>
</organism>
<dbReference type="InterPro" id="IPR002010">
    <property type="entry name" value="T3SS_IM_R"/>
</dbReference>
<evidence type="ECO:0000256" key="4">
    <source>
        <dbReference type="ARBA" id="ARBA00022475"/>
    </source>
</evidence>
<evidence type="ECO:0000256" key="8">
    <source>
        <dbReference type="ARBA" id="ARBA00023143"/>
    </source>
</evidence>
<dbReference type="RefSeq" id="WP_194116486.1">
    <property type="nucleotide sequence ID" value="NZ_JADFUA010000006.1"/>
</dbReference>
<keyword evidence="6 10" id="KW-1133">Transmembrane helix</keyword>
<proteinExistence type="inferred from homology"/>
<evidence type="ECO:0000256" key="10">
    <source>
        <dbReference type="RuleBase" id="RU362071"/>
    </source>
</evidence>
<dbReference type="InterPro" id="IPR006303">
    <property type="entry name" value="FliR"/>
</dbReference>
<evidence type="ECO:0000256" key="1">
    <source>
        <dbReference type="ARBA" id="ARBA00002578"/>
    </source>
</evidence>
<keyword evidence="5 10" id="KW-0812">Transmembrane</keyword>